<proteinExistence type="predicted"/>
<keyword evidence="1" id="KW-0233">DNA recombination</keyword>
<reference evidence="2 3" key="1">
    <citation type="journal article" date="2024" name="Nat. Commun.">
        <title>Phylogenomics reveals the evolutionary origins of lichenization in chlorophyte algae.</title>
        <authorList>
            <person name="Puginier C."/>
            <person name="Libourel C."/>
            <person name="Otte J."/>
            <person name="Skaloud P."/>
            <person name="Haon M."/>
            <person name="Grisel S."/>
            <person name="Petersen M."/>
            <person name="Berrin J.G."/>
            <person name="Delaux P.M."/>
            <person name="Dal Grande F."/>
            <person name="Keller J."/>
        </authorList>
    </citation>
    <scope>NUCLEOTIDE SEQUENCE [LARGE SCALE GENOMIC DNA]</scope>
    <source>
        <strain evidence="2 3">SAG 2036</strain>
    </source>
</reference>
<keyword evidence="3" id="KW-1185">Reference proteome</keyword>
<dbReference type="AlphaFoldDB" id="A0AAW1P2L3"/>
<organism evidence="2 3">
    <name type="scientific">Symbiochloris irregularis</name>
    <dbReference type="NCBI Taxonomy" id="706552"/>
    <lineage>
        <taxon>Eukaryota</taxon>
        <taxon>Viridiplantae</taxon>
        <taxon>Chlorophyta</taxon>
        <taxon>core chlorophytes</taxon>
        <taxon>Trebouxiophyceae</taxon>
        <taxon>Trebouxiales</taxon>
        <taxon>Trebouxiaceae</taxon>
        <taxon>Symbiochloris</taxon>
    </lineage>
</organism>
<dbReference type="InterPro" id="IPR011010">
    <property type="entry name" value="DNA_brk_join_enz"/>
</dbReference>
<protein>
    <recommendedName>
        <fullName evidence="4">Tyr recombinase domain-containing protein</fullName>
    </recommendedName>
</protein>
<dbReference type="InterPro" id="IPR013762">
    <property type="entry name" value="Integrase-like_cat_sf"/>
</dbReference>
<gene>
    <name evidence="2" type="ORF">WJX73_007082</name>
</gene>
<dbReference type="Gene3D" id="1.10.443.10">
    <property type="entry name" value="Intergrase catalytic core"/>
    <property type="match status" value="1"/>
</dbReference>
<name>A0AAW1P2L3_9CHLO</name>
<comment type="caution">
    <text evidence="2">The sequence shown here is derived from an EMBL/GenBank/DDBJ whole genome shotgun (WGS) entry which is preliminary data.</text>
</comment>
<dbReference type="GO" id="GO:0003677">
    <property type="term" value="F:DNA binding"/>
    <property type="evidence" value="ECO:0007669"/>
    <property type="project" value="InterPro"/>
</dbReference>
<dbReference type="GO" id="GO:0006310">
    <property type="term" value="P:DNA recombination"/>
    <property type="evidence" value="ECO:0007669"/>
    <property type="project" value="UniProtKB-KW"/>
</dbReference>
<accession>A0AAW1P2L3</accession>
<dbReference type="SUPFAM" id="SSF56349">
    <property type="entry name" value="DNA breaking-rejoining enzymes"/>
    <property type="match status" value="1"/>
</dbReference>
<dbReference type="EMBL" id="JALJOQ010000066">
    <property type="protein sequence ID" value="KAK9802846.1"/>
    <property type="molecule type" value="Genomic_DNA"/>
</dbReference>
<evidence type="ECO:0000313" key="2">
    <source>
        <dbReference type="EMBL" id="KAK9802846.1"/>
    </source>
</evidence>
<dbReference type="Proteomes" id="UP001465755">
    <property type="component" value="Unassembled WGS sequence"/>
</dbReference>
<evidence type="ECO:0000313" key="3">
    <source>
        <dbReference type="Proteomes" id="UP001465755"/>
    </source>
</evidence>
<sequence>MLREPLTLLQVPEAGRTVGRYLVFQEVHTQLLGKTRDERPLRQRVKKGLKQVDKDTRSVDPTASGLFAESIPDELFEEGFPTIPLGGFRGLHKASPRKFREAVLQDQLRRFEGWCGLGVKISRQGERITENTYKTVYLTLMQFLEFLTYSQLNAPNPDLSHVPNADLVMSYFSCRAKAGASGKTMAKDSSTLLLPRIQAREVHDAVMACFLFAYIGPQRGIDVRSLIGPDNDKPCQFKTCLDARGECYGNSIQRVTDVGEDDAFVMYISHHKNVKSVGVRSIILPPDLTALLELYQCKAYPVLKAWALSKGKDHPYLLMTGGTGVPFDQSSFSRYWRVLMKKWGGPVEGPHYLRHLFVDERCSHDAVAGPAELGAATAMGNSLHTWKHHYRKKLDVCACQAFVDDQKNWRAQLEAKRLASQTASVAVKAEFVESAEASVIDLDADSSEAEDDIVVDLCCSEDEF</sequence>
<evidence type="ECO:0000256" key="1">
    <source>
        <dbReference type="ARBA" id="ARBA00023172"/>
    </source>
</evidence>
<evidence type="ECO:0008006" key="4">
    <source>
        <dbReference type="Google" id="ProtNLM"/>
    </source>
</evidence>
<dbReference type="GO" id="GO:0015074">
    <property type="term" value="P:DNA integration"/>
    <property type="evidence" value="ECO:0007669"/>
    <property type="project" value="InterPro"/>
</dbReference>